<gene>
    <name evidence="1" type="ORF">ACHAW5_007180</name>
</gene>
<evidence type="ECO:0000313" key="2">
    <source>
        <dbReference type="Proteomes" id="UP001530315"/>
    </source>
</evidence>
<dbReference type="EMBL" id="JALLAZ020001072">
    <property type="protein sequence ID" value="KAL3781326.1"/>
    <property type="molecule type" value="Genomic_DNA"/>
</dbReference>
<sequence>MPCPPIASICLRANWAMPGVMNRYIKFENAGDQFVGQCVSGRSRLTKEFAASPPYFDFSDCSQVDNMPVAAQSNDKVFALFKTCLASFFYHRKFLTETLHPNSCLRTSHFMTEVMPYADKVCVKYPWDKTSDTPEITGIPPDVLILTQFESVRGEMEAMKKSMTLSFEQMLKSELDAREISGSAYAQVHAMMAKTDELMARMARMMDPCKLQLIPLSSPAETGEDVVNGIAIPVDVEGIADQMRQNKSQATMKAHGFTLGWHHNKLTPLPADWCYPKGMNLLQLLDLWLVGIPAQNIPPMGKVSTQFIFHIDAKGRMYSKMKQVMMFVERHGRMKGVFVKIWDEDD</sequence>
<reference evidence="1 2" key="1">
    <citation type="submission" date="2024-10" db="EMBL/GenBank/DDBJ databases">
        <title>Updated reference genomes for cyclostephanoid diatoms.</title>
        <authorList>
            <person name="Roberts W.R."/>
            <person name="Alverson A.J."/>
        </authorList>
    </citation>
    <scope>NUCLEOTIDE SEQUENCE [LARGE SCALE GENOMIC DNA]</scope>
    <source>
        <strain evidence="1 2">AJA276-08</strain>
    </source>
</reference>
<comment type="caution">
    <text evidence="1">The sequence shown here is derived from an EMBL/GenBank/DDBJ whole genome shotgun (WGS) entry which is preliminary data.</text>
</comment>
<name>A0ABD3P1T4_9STRA</name>
<accession>A0ABD3P1T4</accession>
<evidence type="ECO:0000313" key="1">
    <source>
        <dbReference type="EMBL" id="KAL3781326.1"/>
    </source>
</evidence>
<proteinExistence type="predicted"/>
<organism evidence="1 2">
    <name type="scientific">Stephanodiscus triporus</name>
    <dbReference type="NCBI Taxonomy" id="2934178"/>
    <lineage>
        <taxon>Eukaryota</taxon>
        <taxon>Sar</taxon>
        <taxon>Stramenopiles</taxon>
        <taxon>Ochrophyta</taxon>
        <taxon>Bacillariophyta</taxon>
        <taxon>Coscinodiscophyceae</taxon>
        <taxon>Thalassiosirophycidae</taxon>
        <taxon>Stephanodiscales</taxon>
        <taxon>Stephanodiscaceae</taxon>
        <taxon>Stephanodiscus</taxon>
    </lineage>
</organism>
<protein>
    <submittedName>
        <fullName evidence="1">Uncharacterized protein</fullName>
    </submittedName>
</protein>
<dbReference type="AlphaFoldDB" id="A0ABD3P1T4"/>
<dbReference type="Proteomes" id="UP001530315">
    <property type="component" value="Unassembled WGS sequence"/>
</dbReference>
<keyword evidence="2" id="KW-1185">Reference proteome</keyword>